<dbReference type="EMBL" id="CALNXI010003691">
    <property type="protein sequence ID" value="CAH3194049.1"/>
    <property type="molecule type" value="Genomic_DNA"/>
</dbReference>
<dbReference type="SUPFAM" id="SSF48452">
    <property type="entry name" value="TPR-like"/>
    <property type="match status" value="2"/>
</dbReference>
<name>A0ABN8SR33_9CNID</name>
<dbReference type="InterPro" id="IPR013105">
    <property type="entry name" value="TPR_2"/>
</dbReference>
<dbReference type="InterPro" id="IPR040364">
    <property type="entry name" value="TTC21A/TTC21B"/>
</dbReference>
<keyword evidence="7" id="KW-1185">Reference proteome</keyword>
<dbReference type="PANTHER" id="PTHR14699">
    <property type="entry name" value="STI2 PROTEIN-RELATED"/>
    <property type="match status" value="1"/>
</dbReference>
<dbReference type="PANTHER" id="PTHR14699:SF0">
    <property type="entry name" value="TETRATRICOPEPTIDE REPEAT PROTEIN 21 HOMOLOG"/>
    <property type="match status" value="1"/>
</dbReference>
<dbReference type="InterPro" id="IPR011990">
    <property type="entry name" value="TPR-like_helical_dom_sf"/>
</dbReference>
<gene>
    <name evidence="6" type="ORF">PEVE_00027024</name>
</gene>
<dbReference type="Pfam" id="PF25068">
    <property type="entry name" value="ARM_TT21_4th"/>
    <property type="match status" value="1"/>
</dbReference>
<dbReference type="SMART" id="SM00028">
    <property type="entry name" value="TPR"/>
    <property type="match status" value="3"/>
</dbReference>
<dbReference type="InterPro" id="IPR056836">
    <property type="entry name" value="ARM_TT21_4th"/>
</dbReference>
<evidence type="ECO:0000256" key="2">
    <source>
        <dbReference type="ARBA" id="ARBA00022737"/>
    </source>
</evidence>
<reference evidence="6 7" key="1">
    <citation type="submission" date="2022-05" db="EMBL/GenBank/DDBJ databases">
        <authorList>
            <consortium name="Genoscope - CEA"/>
            <person name="William W."/>
        </authorList>
    </citation>
    <scope>NUCLEOTIDE SEQUENCE [LARGE SCALE GENOMIC DNA]</scope>
</reference>
<evidence type="ECO:0000313" key="6">
    <source>
        <dbReference type="EMBL" id="CAH3194049.1"/>
    </source>
</evidence>
<evidence type="ECO:0000256" key="1">
    <source>
        <dbReference type="ARBA" id="ARBA00010935"/>
    </source>
</evidence>
<dbReference type="Proteomes" id="UP001159427">
    <property type="component" value="Unassembled WGS sequence"/>
</dbReference>
<dbReference type="PROSITE" id="PS50005">
    <property type="entry name" value="TPR"/>
    <property type="match status" value="1"/>
</dbReference>
<dbReference type="InterPro" id="IPR019734">
    <property type="entry name" value="TPR_rpt"/>
</dbReference>
<feature type="domain" description="Tetratricopeptide repeat protein 21A/21B fourth ARM" evidence="5">
    <location>
        <begin position="119"/>
        <end position="183"/>
    </location>
</feature>
<evidence type="ECO:0000259" key="5">
    <source>
        <dbReference type="Pfam" id="PF25068"/>
    </source>
</evidence>
<keyword evidence="2" id="KW-0677">Repeat</keyword>
<feature type="repeat" description="TPR" evidence="4">
    <location>
        <begin position="83"/>
        <end position="116"/>
    </location>
</feature>
<accession>A0ABN8SR33</accession>
<proteinExistence type="inferred from homology"/>
<sequence length="186" mass="21224">MQDALEEFGGTPEEVRVQISNADLVLKNGDIEQALTILRQITPQQSYYIKAKEKMADIYLHHRKDKRLYASVYRELVDKNPSAHTCLLLGDAYMSIQEPEKAIEVYETALKKNPRDGALASKIGQALVKTHHYGKAINYYEAALKSGQQNFLRYDLAELYLKLKNYDKADKVIKSALEQEKGTMIK</sequence>
<dbReference type="Pfam" id="PF07719">
    <property type="entry name" value="TPR_2"/>
    <property type="match status" value="1"/>
</dbReference>
<protein>
    <recommendedName>
        <fullName evidence="5">Tetratricopeptide repeat protein 21A/21B fourth ARM domain-containing protein</fullName>
    </recommendedName>
</protein>
<evidence type="ECO:0000256" key="4">
    <source>
        <dbReference type="PROSITE-ProRule" id="PRU00339"/>
    </source>
</evidence>
<comment type="caution">
    <text evidence="6">The sequence shown here is derived from an EMBL/GenBank/DDBJ whole genome shotgun (WGS) entry which is preliminary data.</text>
</comment>
<organism evidence="6 7">
    <name type="scientific">Porites evermanni</name>
    <dbReference type="NCBI Taxonomy" id="104178"/>
    <lineage>
        <taxon>Eukaryota</taxon>
        <taxon>Metazoa</taxon>
        <taxon>Cnidaria</taxon>
        <taxon>Anthozoa</taxon>
        <taxon>Hexacorallia</taxon>
        <taxon>Scleractinia</taxon>
        <taxon>Fungiina</taxon>
        <taxon>Poritidae</taxon>
        <taxon>Porites</taxon>
    </lineage>
</organism>
<evidence type="ECO:0000256" key="3">
    <source>
        <dbReference type="ARBA" id="ARBA00022803"/>
    </source>
</evidence>
<keyword evidence="3 4" id="KW-0802">TPR repeat</keyword>
<evidence type="ECO:0000313" key="7">
    <source>
        <dbReference type="Proteomes" id="UP001159427"/>
    </source>
</evidence>
<dbReference type="Gene3D" id="1.25.40.10">
    <property type="entry name" value="Tetratricopeptide repeat domain"/>
    <property type="match status" value="1"/>
</dbReference>
<dbReference type="Pfam" id="PF25058">
    <property type="entry name" value="ARM_TT21"/>
    <property type="match status" value="1"/>
</dbReference>
<comment type="similarity">
    <text evidence="1">Belongs to the TTC21 family.</text>
</comment>